<organism evidence="3 4">
    <name type="scientific">Conoideocrella luteorostrata</name>
    <dbReference type="NCBI Taxonomy" id="1105319"/>
    <lineage>
        <taxon>Eukaryota</taxon>
        <taxon>Fungi</taxon>
        <taxon>Dikarya</taxon>
        <taxon>Ascomycota</taxon>
        <taxon>Pezizomycotina</taxon>
        <taxon>Sordariomycetes</taxon>
        <taxon>Hypocreomycetidae</taxon>
        <taxon>Hypocreales</taxon>
        <taxon>Clavicipitaceae</taxon>
        <taxon>Conoideocrella</taxon>
    </lineage>
</organism>
<keyword evidence="4" id="KW-1185">Reference proteome</keyword>
<feature type="compositionally biased region" description="Low complexity" evidence="1">
    <location>
        <begin position="182"/>
        <end position="201"/>
    </location>
</feature>
<feature type="compositionally biased region" description="Polar residues" evidence="1">
    <location>
        <begin position="149"/>
        <end position="160"/>
    </location>
</feature>
<comment type="caution">
    <text evidence="3">The sequence shown here is derived from an EMBL/GenBank/DDBJ whole genome shotgun (WGS) entry which is preliminary data.</text>
</comment>
<feature type="compositionally biased region" description="Polar residues" evidence="1">
    <location>
        <begin position="265"/>
        <end position="275"/>
    </location>
</feature>
<name>A0AAJ0CCY2_9HYPO</name>
<keyword evidence="2" id="KW-0732">Signal</keyword>
<dbReference type="AlphaFoldDB" id="A0AAJ0CCY2"/>
<evidence type="ECO:0000313" key="3">
    <source>
        <dbReference type="EMBL" id="KAK2590780.1"/>
    </source>
</evidence>
<feature type="region of interest" description="Disordered" evidence="1">
    <location>
        <begin position="149"/>
        <end position="215"/>
    </location>
</feature>
<feature type="compositionally biased region" description="Polar residues" evidence="1">
    <location>
        <begin position="168"/>
        <end position="181"/>
    </location>
</feature>
<evidence type="ECO:0000313" key="4">
    <source>
        <dbReference type="Proteomes" id="UP001251528"/>
    </source>
</evidence>
<proteinExistence type="predicted"/>
<feature type="region of interest" description="Disordered" evidence="1">
    <location>
        <begin position="228"/>
        <end position="275"/>
    </location>
</feature>
<dbReference type="Proteomes" id="UP001251528">
    <property type="component" value="Unassembled WGS sequence"/>
</dbReference>
<evidence type="ECO:0000256" key="2">
    <source>
        <dbReference type="SAM" id="SignalP"/>
    </source>
</evidence>
<feature type="signal peptide" evidence="2">
    <location>
        <begin position="1"/>
        <end position="30"/>
    </location>
</feature>
<reference evidence="3" key="1">
    <citation type="submission" date="2023-06" db="EMBL/GenBank/DDBJ databases">
        <title>Conoideocrella luteorostrata (Hypocreales: Clavicipitaceae), a potential biocontrol fungus for elongate hemlock scale in United States Christmas tree production areas.</title>
        <authorList>
            <person name="Barrett H."/>
            <person name="Lovett B."/>
            <person name="Macias A.M."/>
            <person name="Stajich J.E."/>
            <person name="Kasson M.T."/>
        </authorList>
    </citation>
    <scope>NUCLEOTIDE SEQUENCE</scope>
    <source>
        <strain evidence="3">ARSEF 14590</strain>
    </source>
</reference>
<feature type="chain" id="PRO_5042492532" evidence="2">
    <location>
        <begin position="31"/>
        <end position="275"/>
    </location>
</feature>
<sequence length="275" mass="29837">MRTSFSTYPAQRLLHATRVLLLFSFEIIQSSQVQYDIDIATTLITLPVMEGEFVSVKTHRGYVLVSVSLLPLSAEEMTRIYPKGGSFHGSAPQIPTNAAQEYELQRLSPVPSLWDHQHLLHSGYVSRANPVEASPLGYHDRLNSASTPDIRHYSTSSASTLADELDSSAGTPMSEGLTTEASYSPISPHSSSSLDWGNSSSAIESEHPTSIGSCTNVSIHTQPIASAKSNDRLATGPGLDMATGQNILPADDLERKSPSKRRRLSNNMSNTSHFP</sequence>
<accession>A0AAJ0CCY2</accession>
<evidence type="ECO:0000256" key="1">
    <source>
        <dbReference type="SAM" id="MobiDB-lite"/>
    </source>
</evidence>
<dbReference type="EMBL" id="JASWJB010000397">
    <property type="protein sequence ID" value="KAK2590780.1"/>
    <property type="molecule type" value="Genomic_DNA"/>
</dbReference>
<gene>
    <name evidence="3" type="ORF">QQS21_011534</name>
</gene>
<protein>
    <submittedName>
        <fullName evidence="3">Uncharacterized protein</fullName>
    </submittedName>
</protein>